<dbReference type="PANTHER" id="PTHR45527">
    <property type="entry name" value="NONRIBOSOMAL PEPTIDE SYNTHETASE"/>
    <property type="match status" value="1"/>
</dbReference>
<dbReference type="Gene3D" id="2.30.38.10">
    <property type="entry name" value="Luciferase, Domain 3"/>
    <property type="match status" value="1"/>
</dbReference>
<dbReference type="PROSITE" id="PS50075">
    <property type="entry name" value="CARRIER"/>
    <property type="match status" value="1"/>
</dbReference>
<dbReference type="InterPro" id="IPR044894">
    <property type="entry name" value="TubC_N_sf"/>
</dbReference>
<dbReference type="InterPro" id="IPR041464">
    <property type="entry name" value="TubC_N"/>
</dbReference>
<dbReference type="SUPFAM" id="SSF56801">
    <property type="entry name" value="Acetyl-CoA synthetase-like"/>
    <property type="match status" value="1"/>
</dbReference>
<dbReference type="Gene3D" id="1.10.1200.10">
    <property type="entry name" value="ACP-like"/>
    <property type="match status" value="1"/>
</dbReference>
<evidence type="ECO:0000256" key="1">
    <source>
        <dbReference type="ARBA" id="ARBA00001957"/>
    </source>
</evidence>
<dbReference type="GO" id="GO:0043041">
    <property type="term" value="P:amino acid activation for nonribosomal peptide biosynthetic process"/>
    <property type="evidence" value="ECO:0007669"/>
    <property type="project" value="TreeGrafter"/>
</dbReference>
<organism evidence="6 7">
    <name type="scientific">Acanthopleuribacter pedis</name>
    <dbReference type="NCBI Taxonomy" id="442870"/>
    <lineage>
        <taxon>Bacteria</taxon>
        <taxon>Pseudomonadati</taxon>
        <taxon>Acidobacteriota</taxon>
        <taxon>Holophagae</taxon>
        <taxon>Acanthopleuribacterales</taxon>
        <taxon>Acanthopleuribacteraceae</taxon>
        <taxon>Acanthopleuribacter</taxon>
    </lineage>
</organism>
<dbReference type="EMBL" id="JAFREP010000002">
    <property type="protein sequence ID" value="MBO1317347.1"/>
    <property type="molecule type" value="Genomic_DNA"/>
</dbReference>
<dbReference type="InterPro" id="IPR010071">
    <property type="entry name" value="AA_adenyl_dom"/>
</dbReference>
<dbReference type="InterPro" id="IPR000873">
    <property type="entry name" value="AMP-dep_synth/lig_dom"/>
</dbReference>
<dbReference type="RefSeq" id="WP_207856584.1">
    <property type="nucleotide sequence ID" value="NZ_JAFREP010000002.1"/>
</dbReference>
<dbReference type="InterPro" id="IPR006162">
    <property type="entry name" value="Ppantetheine_attach_site"/>
</dbReference>
<dbReference type="FunFam" id="3.40.50.980:FF:000001">
    <property type="entry name" value="Non-ribosomal peptide synthetase"/>
    <property type="match status" value="1"/>
</dbReference>
<dbReference type="GO" id="GO:0005829">
    <property type="term" value="C:cytosol"/>
    <property type="evidence" value="ECO:0007669"/>
    <property type="project" value="TreeGrafter"/>
</dbReference>
<keyword evidence="7" id="KW-1185">Reference proteome</keyword>
<evidence type="ECO:0000259" key="4">
    <source>
        <dbReference type="PROSITE" id="PS50075"/>
    </source>
</evidence>
<dbReference type="InterPro" id="IPR036736">
    <property type="entry name" value="ACP-like_sf"/>
</dbReference>
<keyword evidence="2" id="KW-0596">Phosphopantetheine</keyword>
<accession>A0A8J7Q7B5</accession>
<dbReference type="InterPro" id="IPR023213">
    <property type="entry name" value="CAT-like_dom_sf"/>
</dbReference>
<name>A0A8J7Q7B5_9BACT</name>
<dbReference type="GO" id="GO:0047527">
    <property type="term" value="F:2,3-dihydroxybenzoate-serine ligase activity"/>
    <property type="evidence" value="ECO:0007669"/>
    <property type="project" value="TreeGrafter"/>
</dbReference>
<evidence type="ECO:0000256" key="2">
    <source>
        <dbReference type="ARBA" id="ARBA00022450"/>
    </source>
</evidence>
<gene>
    <name evidence="5" type="ORF">J3U88_02660</name>
    <name evidence="6" type="ORF">J3U88_09300</name>
</gene>
<dbReference type="NCBIfam" id="TIGR01733">
    <property type="entry name" value="AA-adenyl-dom"/>
    <property type="match status" value="1"/>
</dbReference>
<dbReference type="InterPro" id="IPR020806">
    <property type="entry name" value="PKS_PP-bd"/>
</dbReference>
<dbReference type="Pfam" id="PF18563">
    <property type="entry name" value="TubC_N"/>
    <property type="match status" value="1"/>
</dbReference>
<dbReference type="AlphaFoldDB" id="A0A8J7Q7B5"/>
<dbReference type="InterPro" id="IPR009081">
    <property type="entry name" value="PP-bd_ACP"/>
</dbReference>
<evidence type="ECO:0000313" key="6">
    <source>
        <dbReference type="EMBL" id="MBO1318654.1"/>
    </source>
</evidence>
<dbReference type="GO" id="GO:0031177">
    <property type="term" value="F:phosphopantetheine binding"/>
    <property type="evidence" value="ECO:0007669"/>
    <property type="project" value="InterPro"/>
</dbReference>
<dbReference type="Pfam" id="PF13193">
    <property type="entry name" value="AMP-binding_C"/>
    <property type="match status" value="1"/>
</dbReference>
<dbReference type="CDD" id="cd12116">
    <property type="entry name" value="A_NRPS_Ta1_like"/>
    <property type="match status" value="1"/>
</dbReference>
<dbReference type="CDD" id="cd19531">
    <property type="entry name" value="LCL_NRPS-like"/>
    <property type="match status" value="1"/>
</dbReference>
<feature type="domain" description="Carrier" evidence="4">
    <location>
        <begin position="1036"/>
        <end position="1111"/>
    </location>
</feature>
<dbReference type="PROSITE" id="PS00012">
    <property type="entry name" value="PHOSPHOPANTETHEINE"/>
    <property type="match status" value="1"/>
</dbReference>
<dbReference type="Gene3D" id="3.30.559.30">
    <property type="entry name" value="Nonribosomal peptide synthetase, condensation domain"/>
    <property type="match status" value="1"/>
</dbReference>
<dbReference type="Gene3D" id="3.40.50.980">
    <property type="match status" value="2"/>
</dbReference>
<comment type="cofactor">
    <cofactor evidence="1">
        <name>pantetheine 4'-phosphate</name>
        <dbReference type="ChEBI" id="CHEBI:47942"/>
    </cofactor>
</comment>
<dbReference type="SUPFAM" id="SSF47336">
    <property type="entry name" value="ACP-like"/>
    <property type="match status" value="1"/>
</dbReference>
<dbReference type="Gene3D" id="3.30.300.30">
    <property type="match status" value="1"/>
</dbReference>
<dbReference type="PANTHER" id="PTHR45527:SF1">
    <property type="entry name" value="FATTY ACID SYNTHASE"/>
    <property type="match status" value="1"/>
</dbReference>
<dbReference type="FunFam" id="3.30.559.10:FF:000012">
    <property type="entry name" value="Non-ribosomal peptide synthetase"/>
    <property type="match status" value="1"/>
</dbReference>
<evidence type="ECO:0000256" key="3">
    <source>
        <dbReference type="ARBA" id="ARBA00022553"/>
    </source>
</evidence>
<comment type="caution">
    <text evidence="6">The sequence shown here is derived from an EMBL/GenBank/DDBJ whole genome shotgun (WGS) entry which is preliminary data.</text>
</comment>
<dbReference type="Pfam" id="PF00501">
    <property type="entry name" value="AMP-binding"/>
    <property type="match status" value="1"/>
</dbReference>
<dbReference type="Pfam" id="PF00550">
    <property type="entry name" value="PP-binding"/>
    <property type="match status" value="1"/>
</dbReference>
<evidence type="ECO:0000313" key="7">
    <source>
        <dbReference type="Proteomes" id="UP000664417"/>
    </source>
</evidence>
<dbReference type="InterPro" id="IPR045851">
    <property type="entry name" value="AMP-bd_C_sf"/>
</dbReference>
<sequence length="1138" mass="125579">MSGHHQLLNELKHKGVKLWVEAGKLKFRAPEGVMTAALKAELRRLKPEILALLQGTTHAAIPRLPDAPDYPLSHAQRRLWVLSQIEKDTSAYNIPLHMVLDGDLHRDALKQAFHLLITRHEALRTTFPTRAGEPRQKVNPSDFFRFDFEDWCDAPADRIEKRAAAETAKPFDLAADPLLRATLIRLQPRRHALLLTVHHIICDGWSLSVMLRELTQAYAAALQQKEPDWAPLRIHYRDFAAWQEQQTAAGASQHADYWLKQLAAPLPVLDLPTDRPRPARQTFAGEKLFFTVPHAEALGKLAVRHGATRFMVLLALVKLVLYRTAGQQDLIVGTPVTGRGHADLEGQVGFYLNMLPLRSQIDPKQGFSAWLGQVRQTVLDGFAHEGYPFDKLIDELDIKADMSRSPLFDVMVQSQNAGDLEPALGDITITPLPNSAASSKYDLTFDFNLTPRENGFEACLTYNSDLYAPSTMARLRDHLLRLTEAVTADPNQALARCPMLTDEESAALMQGANPGETRIPAEFDLITRFLETARDTPNTAALRYERGDGSLATTNYRELASAVNHLAAELHYRGIGPGSKVAVLLERTPEMVIALLALLHRGATYIPLDPMFPKDRLTAMLADATPDWLITQTTLVASLPKLPAETLLLDETPLAGAPGKHQTFPAPVLCPEFPAYTIYTSGSTGRPKGVVVPRRALNNFLFSMQQQPGMDRHDVLVAVTTISFDIAALELYLPLMTGATLVLAPAAVAADGPRLVSLLDRVAATHMQATPAGWRLLLESGWHGRDAMTLLSGGEALPGELAAKLLAKGKVLWNLYGPTETTIWSARTPITPDLTHTQAMPLGRPLANTQLYVLDGEGCPVPVGVVGELVIGGAGLAHGYHKRPDLTAAAFVPDPFSDTPGARMYRTGDLVARRGDGLIDFLGRRDQQVKVRGFRIELGDIEQHLQQHPRVLQAVVCAPRDKDQNHVLVAYLRVSGTALDSAAPRSFLQPSLPGYMIPSHFVCLDEFPLTANGKVDRKTLNNRPLDVAEQSRERIPPRDDLERELRDIWCNVLGVASLSIDDDFFGLGGHSLKGTRLVFQVQHAFDVTLSLFELFNHPVFADFADLIRRQQEPDPALIADFMDTIAPLTAEELELLND</sequence>
<reference evidence="6" key="1">
    <citation type="submission" date="2021-03" db="EMBL/GenBank/DDBJ databases">
        <authorList>
            <person name="Wang G."/>
        </authorList>
    </citation>
    <scope>NUCLEOTIDE SEQUENCE</scope>
    <source>
        <strain evidence="6">KCTC 12899</strain>
    </source>
</reference>
<dbReference type="SUPFAM" id="SSF52777">
    <property type="entry name" value="CoA-dependent acyltransferases"/>
    <property type="match status" value="2"/>
</dbReference>
<dbReference type="InterPro" id="IPR025110">
    <property type="entry name" value="AMP-bd_C"/>
</dbReference>
<dbReference type="InterPro" id="IPR001242">
    <property type="entry name" value="Condensation_dom"/>
</dbReference>
<dbReference type="Gene3D" id="1.10.10.1830">
    <property type="entry name" value="Non-ribosomal peptide synthase, adenylation domain"/>
    <property type="match status" value="1"/>
</dbReference>
<dbReference type="Pfam" id="PF00668">
    <property type="entry name" value="Condensation"/>
    <property type="match status" value="1"/>
</dbReference>
<dbReference type="SMART" id="SM00823">
    <property type="entry name" value="PKS_PP"/>
    <property type="match status" value="1"/>
</dbReference>
<evidence type="ECO:0000313" key="5">
    <source>
        <dbReference type="EMBL" id="MBO1317347.1"/>
    </source>
</evidence>
<proteinExistence type="predicted"/>
<dbReference type="EMBL" id="JAFREP010000006">
    <property type="protein sequence ID" value="MBO1318654.1"/>
    <property type="molecule type" value="Genomic_DNA"/>
</dbReference>
<dbReference type="Proteomes" id="UP000664417">
    <property type="component" value="Unassembled WGS sequence"/>
</dbReference>
<dbReference type="Gene3D" id="3.30.559.10">
    <property type="entry name" value="Chloramphenicol acetyltransferase-like domain"/>
    <property type="match status" value="1"/>
</dbReference>
<dbReference type="GO" id="GO:0009366">
    <property type="term" value="C:enterobactin synthetase complex"/>
    <property type="evidence" value="ECO:0007669"/>
    <property type="project" value="TreeGrafter"/>
</dbReference>
<protein>
    <submittedName>
        <fullName evidence="6">Amino acid adenylation domain-containing protein</fullName>
    </submittedName>
</protein>
<dbReference type="FunFam" id="1.10.1200.10:FF:000005">
    <property type="entry name" value="Nonribosomal peptide synthetase 1"/>
    <property type="match status" value="1"/>
</dbReference>
<dbReference type="FunFam" id="2.30.38.10:FF:000001">
    <property type="entry name" value="Non-ribosomal peptide synthetase PvdI"/>
    <property type="match status" value="1"/>
</dbReference>
<dbReference type="GO" id="GO:0009239">
    <property type="term" value="P:enterobactin biosynthetic process"/>
    <property type="evidence" value="ECO:0007669"/>
    <property type="project" value="TreeGrafter"/>
</dbReference>
<dbReference type="FunFam" id="3.40.50.12780:FF:000012">
    <property type="entry name" value="Non-ribosomal peptide synthetase"/>
    <property type="match status" value="1"/>
</dbReference>
<keyword evidence="3" id="KW-0597">Phosphoprotein</keyword>